<keyword evidence="3" id="KW-0378">Hydrolase</keyword>
<dbReference type="SUPFAM" id="SSF53474">
    <property type="entry name" value="alpha/beta-Hydrolases"/>
    <property type="match status" value="1"/>
</dbReference>
<dbReference type="InterPro" id="IPR000639">
    <property type="entry name" value="Epox_hydrolase-like"/>
</dbReference>
<feature type="domain" description="AB hydrolase-1" evidence="2">
    <location>
        <begin position="80"/>
        <end position="316"/>
    </location>
</feature>
<dbReference type="PRINTS" id="PR00111">
    <property type="entry name" value="ABHYDROLASE"/>
</dbReference>
<gene>
    <name evidence="3" type="ORF">GHK53_29980</name>
</gene>
<dbReference type="FunFam" id="3.40.50.1820:FF:000205">
    <property type="entry name" value="Non-haem bromoperoxidase BPO-A2"/>
    <property type="match status" value="1"/>
</dbReference>
<dbReference type="PRINTS" id="PR00412">
    <property type="entry name" value="EPOXHYDRLASE"/>
</dbReference>
<comment type="similarity">
    <text evidence="1">Belongs to the AB hydrolase superfamily. Bacterial non-heme haloperoxidase / perhydrolase family.</text>
</comment>
<organism evidence="3 4">
    <name type="scientific">Rhizobium meliloti</name>
    <name type="common">Ensifer meliloti</name>
    <name type="synonym">Sinorhizobium meliloti</name>
    <dbReference type="NCBI Taxonomy" id="382"/>
    <lineage>
        <taxon>Bacteria</taxon>
        <taxon>Pseudomonadati</taxon>
        <taxon>Pseudomonadota</taxon>
        <taxon>Alphaproteobacteria</taxon>
        <taxon>Hyphomicrobiales</taxon>
        <taxon>Rhizobiaceae</taxon>
        <taxon>Sinorhizobium/Ensifer group</taxon>
        <taxon>Sinorhizobium</taxon>
    </lineage>
</organism>
<protein>
    <submittedName>
        <fullName evidence="3">Alpha/beta fold hydrolase</fullName>
    </submittedName>
</protein>
<sequence>MTKSQVKTTTNDVSRREILAGAIGAATATAAAALSAASPAVAGGAEPPAGAATPGATGSRIITRDGVEIYYKDWGPKGGPVVILSHGWPLSSDSWEAQAFYLANNGFRVVTHDRRGHGRSSQPWDGNDMDHYADDLADLIETLDLKDIFLAGFSTGGGEVARYIGRHGTARVAKAGLISAVPPLMVKTDDNPGGLPKEVFDGLQAASLADRSQLYRDIASGPFFGFNRPGAKPSQGMIDSFWLQGMTAGHKNAYDSIVAFSQTDFTEDLKKFDVPTLIIHGDDDQVVPIDAAARASKKLVPQAELKVYPGAPHGITDTHKDQLNKDLLDFARS</sequence>
<reference evidence="3 4" key="1">
    <citation type="journal article" date="2013" name="Genome Biol.">
        <title>Comparative genomics of the core and accessory genomes of 48 Sinorhizobium strains comprising five genospecies.</title>
        <authorList>
            <person name="Sugawara M."/>
            <person name="Epstein B."/>
            <person name="Badgley B.D."/>
            <person name="Unno T."/>
            <person name="Xu L."/>
            <person name="Reese J."/>
            <person name="Gyaneshwar P."/>
            <person name="Denny R."/>
            <person name="Mudge J."/>
            <person name="Bharti A.K."/>
            <person name="Farmer A.D."/>
            <person name="May G.D."/>
            <person name="Woodward J.E."/>
            <person name="Medigue C."/>
            <person name="Vallenet D."/>
            <person name="Lajus A."/>
            <person name="Rouy Z."/>
            <person name="Martinez-Vaz B."/>
            <person name="Tiffin P."/>
            <person name="Young N.D."/>
            <person name="Sadowsky M.J."/>
        </authorList>
    </citation>
    <scope>NUCLEOTIDE SEQUENCE [LARGE SCALE GENOMIC DNA]</scope>
    <source>
        <strain evidence="3 4">N6B1</strain>
    </source>
</reference>
<dbReference type="PROSITE" id="PS51318">
    <property type="entry name" value="TAT"/>
    <property type="match status" value="1"/>
</dbReference>
<dbReference type="RefSeq" id="WP_010969967.1">
    <property type="nucleotide sequence ID" value="NZ_CP019485.1"/>
</dbReference>
<dbReference type="SMR" id="A0AAW9TXL8"/>
<dbReference type="InterPro" id="IPR000073">
    <property type="entry name" value="AB_hydrolase_1"/>
</dbReference>
<dbReference type="Gene3D" id="3.40.50.1820">
    <property type="entry name" value="alpha/beta hydrolase"/>
    <property type="match status" value="1"/>
</dbReference>
<dbReference type="InterPro" id="IPR050471">
    <property type="entry name" value="AB_hydrolase"/>
</dbReference>
<dbReference type="GO" id="GO:0016787">
    <property type="term" value="F:hydrolase activity"/>
    <property type="evidence" value="ECO:0007669"/>
    <property type="project" value="UniProtKB-KW"/>
</dbReference>
<evidence type="ECO:0000313" key="4">
    <source>
        <dbReference type="Proteomes" id="UP000429484"/>
    </source>
</evidence>
<evidence type="ECO:0000313" key="3">
    <source>
        <dbReference type="EMBL" id="MQW36874.1"/>
    </source>
</evidence>
<accession>A0AAW9TXL8</accession>
<name>A0AAW9TXL8_RHIML</name>
<dbReference type="EMBL" id="WISR01000245">
    <property type="protein sequence ID" value="MQW36874.1"/>
    <property type="molecule type" value="Genomic_DNA"/>
</dbReference>
<dbReference type="GeneID" id="89576869"/>
<dbReference type="Pfam" id="PF00561">
    <property type="entry name" value="Abhydrolase_1"/>
    <property type="match status" value="1"/>
</dbReference>
<evidence type="ECO:0000259" key="2">
    <source>
        <dbReference type="Pfam" id="PF00561"/>
    </source>
</evidence>
<evidence type="ECO:0000256" key="1">
    <source>
        <dbReference type="ARBA" id="ARBA00038128"/>
    </source>
</evidence>
<dbReference type="PANTHER" id="PTHR43433:SF3">
    <property type="entry name" value="NON-HEME CHLOROPEROXIDASE"/>
    <property type="match status" value="1"/>
</dbReference>
<dbReference type="AlphaFoldDB" id="A0AAW9TXL8"/>
<comment type="caution">
    <text evidence="3">The sequence shown here is derived from an EMBL/GenBank/DDBJ whole genome shotgun (WGS) entry which is preliminary data.</text>
</comment>
<dbReference type="Proteomes" id="UP000429484">
    <property type="component" value="Unassembled WGS sequence"/>
</dbReference>
<dbReference type="InterPro" id="IPR006311">
    <property type="entry name" value="TAT_signal"/>
</dbReference>
<dbReference type="InterPro" id="IPR029058">
    <property type="entry name" value="AB_hydrolase_fold"/>
</dbReference>
<dbReference type="PANTHER" id="PTHR43433">
    <property type="entry name" value="HYDROLASE, ALPHA/BETA FOLD FAMILY PROTEIN"/>
    <property type="match status" value="1"/>
</dbReference>
<proteinExistence type="inferred from homology"/>